<dbReference type="PANTHER" id="PTHR20854:SF4">
    <property type="entry name" value="INOSITOL-1-MONOPHOSPHATASE-RELATED"/>
    <property type="match status" value="1"/>
</dbReference>
<dbReference type="EMBL" id="AEWJ01000023">
    <property type="protein sequence ID" value="EGD60320.1"/>
    <property type="molecule type" value="Genomic_DNA"/>
</dbReference>
<keyword evidence="3" id="KW-0378">Hydrolase</keyword>
<dbReference type="PROSITE" id="PS00630">
    <property type="entry name" value="IMP_2"/>
    <property type="match status" value="1"/>
</dbReference>
<dbReference type="Gene3D" id="3.40.190.80">
    <property type="match status" value="1"/>
</dbReference>
<dbReference type="eggNOG" id="COG0483">
    <property type="taxonomic scope" value="Bacteria"/>
</dbReference>
<dbReference type="Gene3D" id="3.30.540.10">
    <property type="entry name" value="Fructose-1,6-Bisphosphatase, subunit A, domain 1"/>
    <property type="match status" value="1"/>
</dbReference>
<dbReference type="InParanoid" id="F1Z5E2"/>
<accession>F1Z5E2</accession>
<dbReference type="InterPro" id="IPR020583">
    <property type="entry name" value="Inositol_monoP_metal-BS"/>
</dbReference>
<feature type="binding site" evidence="5">
    <location>
        <position position="200"/>
    </location>
    <ligand>
        <name>Mg(2+)</name>
        <dbReference type="ChEBI" id="CHEBI:18420"/>
        <label>1</label>
        <note>catalytic</note>
    </ligand>
</feature>
<reference evidence="6 7" key="1">
    <citation type="journal article" date="2012" name="J. Bacteriol.">
        <title>Draft Genome Sequence of Novosphingobium nitrogenifigens Y88T.</title>
        <authorList>
            <person name="Strabala T.J."/>
            <person name="Macdonald L."/>
            <person name="Liu V."/>
            <person name="Smit A.M."/>
        </authorList>
    </citation>
    <scope>NUCLEOTIDE SEQUENCE [LARGE SCALE GENOMIC DNA]</scope>
    <source>
        <strain evidence="6 7">DSM 19370</strain>
    </source>
</reference>
<evidence type="ECO:0000313" key="6">
    <source>
        <dbReference type="EMBL" id="EGD60320.1"/>
    </source>
</evidence>
<keyword evidence="2 5" id="KW-0479">Metal-binding</keyword>
<evidence type="ECO:0000313" key="7">
    <source>
        <dbReference type="Proteomes" id="UP000004728"/>
    </source>
</evidence>
<dbReference type="PRINTS" id="PR00377">
    <property type="entry name" value="IMPHPHTASES"/>
</dbReference>
<dbReference type="FunCoup" id="F1Z5E2">
    <property type="interactions" value="173"/>
</dbReference>
<dbReference type="SUPFAM" id="SSF56655">
    <property type="entry name" value="Carbohydrate phosphatase"/>
    <property type="match status" value="1"/>
</dbReference>
<keyword evidence="7" id="KW-1185">Reference proteome</keyword>
<dbReference type="Pfam" id="PF00459">
    <property type="entry name" value="Inositol_P"/>
    <property type="match status" value="1"/>
</dbReference>
<dbReference type="CDD" id="cd01638">
    <property type="entry name" value="CysQ"/>
    <property type="match status" value="1"/>
</dbReference>
<evidence type="ECO:0000256" key="5">
    <source>
        <dbReference type="PIRSR" id="PIRSR600760-2"/>
    </source>
</evidence>
<dbReference type="HOGENOM" id="CLU_044118_3_1_5"/>
<feature type="binding site" evidence="5">
    <location>
        <position position="85"/>
    </location>
    <ligand>
        <name>Mg(2+)</name>
        <dbReference type="ChEBI" id="CHEBI:18420"/>
        <label>1</label>
        <note>catalytic</note>
    </ligand>
</feature>
<evidence type="ECO:0000256" key="4">
    <source>
        <dbReference type="ARBA" id="ARBA00022842"/>
    </source>
</evidence>
<dbReference type="GO" id="GO:0006020">
    <property type="term" value="P:inositol metabolic process"/>
    <property type="evidence" value="ECO:0007669"/>
    <property type="project" value="TreeGrafter"/>
</dbReference>
<dbReference type="PANTHER" id="PTHR20854">
    <property type="entry name" value="INOSITOL MONOPHOSPHATASE"/>
    <property type="match status" value="1"/>
</dbReference>
<feature type="binding site" evidence="5">
    <location>
        <position position="67"/>
    </location>
    <ligand>
        <name>Mg(2+)</name>
        <dbReference type="ChEBI" id="CHEBI:18420"/>
        <label>1</label>
        <note>catalytic</note>
    </ligand>
</feature>
<evidence type="ECO:0000256" key="1">
    <source>
        <dbReference type="ARBA" id="ARBA00009759"/>
    </source>
</evidence>
<dbReference type="PROSITE" id="PS00629">
    <property type="entry name" value="IMP_1"/>
    <property type="match status" value="1"/>
</dbReference>
<protein>
    <submittedName>
        <fullName evidence="6">Inositol monophosphatase</fullName>
    </submittedName>
</protein>
<dbReference type="GO" id="GO:0046854">
    <property type="term" value="P:phosphatidylinositol phosphate biosynthetic process"/>
    <property type="evidence" value="ECO:0007669"/>
    <property type="project" value="InterPro"/>
</dbReference>
<comment type="similarity">
    <text evidence="1">Belongs to the inositol monophosphatase superfamily.</text>
</comment>
<evidence type="ECO:0000256" key="2">
    <source>
        <dbReference type="ARBA" id="ARBA00022723"/>
    </source>
</evidence>
<dbReference type="GO" id="GO:0046872">
    <property type="term" value="F:metal ion binding"/>
    <property type="evidence" value="ECO:0007669"/>
    <property type="project" value="UniProtKB-KW"/>
</dbReference>
<name>F1Z5E2_9SPHN</name>
<organism evidence="6 7">
    <name type="scientific">Novosphingobium nitrogenifigens DSM 19370</name>
    <dbReference type="NCBI Taxonomy" id="983920"/>
    <lineage>
        <taxon>Bacteria</taxon>
        <taxon>Pseudomonadati</taxon>
        <taxon>Pseudomonadota</taxon>
        <taxon>Alphaproteobacteria</taxon>
        <taxon>Sphingomonadales</taxon>
        <taxon>Sphingomonadaceae</taxon>
        <taxon>Novosphingobium</taxon>
    </lineage>
</organism>
<dbReference type="InterPro" id="IPR000760">
    <property type="entry name" value="Inositol_monophosphatase-like"/>
</dbReference>
<dbReference type="STRING" id="983920.Y88_2194"/>
<proteinExistence type="inferred from homology"/>
<evidence type="ECO:0000256" key="3">
    <source>
        <dbReference type="ARBA" id="ARBA00022801"/>
    </source>
</evidence>
<feature type="binding site" evidence="5">
    <location>
        <position position="87"/>
    </location>
    <ligand>
        <name>Mg(2+)</name>
        <dbReference type="ChEBI" id="CHEBI:18420"/>
        <label>1</label>
        <note>catalytic</note>
    </ligand>
</feature>
<comment type="caution">
    <text evidence="6">The sequence shown here is derived from an EMBL/GenBank/DDBJ whole genome shotgun (WGS) entry which is preliminary data.</text>
</comment>
<dbReference type="Proteomes" id="UP000004728">
    <property type="component" value="Unassembled WGS sequence"/>
</dbReference>
<gene>
    <name evidence="6" type="ORF">Y88_2194</name>
</gene>
<dbReference type="GO" id="GO:0008934">
    <property type="term" value="F:inositol monophosphate 1-phosphatase activity"/>
    <property type="evidence" value="ECO:0007669"/>
    <property type="project" value="TreeGrafter"/>
</dbReference>
<feature type="binding site" evidence="5">
    <location>
        <position position="88"/>
    </location>
    <ligand>
        <name>Mg(2+)</name>
        <dbReference type="ChEBI" id="CHEBI:18420"/>
        <label>1</label>
        <note>catalytic</note>
    </ligand>
</feature>
<dbReference type="GO" id="GO:0007165">
    <property type="term" value="P:signal transduction"/>
    <property type="evidence" value="ECO:0007669"/>
    <property type="project" value="TreeGrafter"/>
</dbReference>
<dbReference type="RefSeq" id="WP_008069469.1">
    <property type="nucleotide sequence ID" value="NZ_AQWK01000005.1"/>
</dbReference>
<dbReference type="InterPro" id="IPR020550">
    <property type="entry name" value="Inositol_monophosphatase_CS"/>
</dbReference>
<comment type="cofactor">
    <cofactor evidence="5">
        <name>Mg(2+)</name>
        <dbReference type="ChEBI" id="CHEBI:18420"/>
    </cofactor>
</comment>
<dbReference type="OrthoDB" id="9785695at2"/>
<keyword evidence="4 5" id="KW-0460">Magnesium</keyword>
<sequence length="258" mass="27923">MLDYAHLQEIVRKAGQMAMAHWPGQGHELRVWEKTPGSPVCEADIAIDTYLKHELKRLLPSAGWLSEETADHPDRLGRGLCWVVDPIDGTRDFVHGRTGWCVSVALVSAGRALIGLLDAPARGEFWMATAGRGATRNGLPLVASTRTEFVGSRIPTDSLPEIDRDLVMVDKPNSIALRIAMVAADEADILATLRWGFEWDIAAACLIAREAGAAVTDAFGKPFGFNKRDPRAFGLLVTAPAIHAAAVERLADRAAKLA</sequence>
<dbReference type="AlphaFoldDB" id="F1Z5E2"/>